<dbReference type="SUPFAM" id="SSF103473">
    <property type="entry name" value="MFS general substrate transporter"/>
    <property type="match status" value="1"/>
</dbReference>
<sequence length="406" mass="41324">MTALRNPLFRRLLAGDAVSSFGSSALYLSLGIWAKDLTGSDSAAGLVFLCLALPGLFSPLYGHAVDRVRRKPLLIAMNAATALIVLPLTLIDSAAELWILYAVALAYGVAFSVPAYGALLKDILPSAEAASARAALITVRQGVRIASPIVGAAVYQGFGGGTLAVVTAATIVTGTSFLLSIKVVESESEPEPAGRPFLSAVTAGFRYLWSVPLLLRLTLAETIFMATAGLMDTAVFAAIDRGLGQPAAFFGVLTTIQGAGSVVGGALAGLLVNRLGEARGSSVGYAVFAVGAMAFLVPSLPLFLAGAMIYGLAIPLFSVALGTAQHLYVPARLQGRVGAAGGMLSNLTQSVSIITGAALAGVVDYRVMYGIIVVTGLACAAFILLRPAPTPGVTPSVADDAALAAA</sequence>
<evidence type="ECO:0000256" key="5">
    <source>
        <dbReference type="ARBA" id="ARBA00023136"/>
    </source>
</evidence>
<evidence type="ECO:0000256" key="4">
    <source>
        <dbReference type="ARBA" id="ARBA00022989"/>
    </source>
</evidence>
<keyword evidence="9" id="KW-1185">Reference proteome</keyword>
<dbReference type="EMBL" id="JBHMCE010000009">
    <property type="protein sequence ID" value="MFB9530610.1"/>
    <property type="molecule type" value="Genomic_DNA"/>
</dbReference>
<comment type="caution">
    <text evidence="8">The sequence shown here is derived from an EMBL/GenBank/DDBJ whole genome shotgun (WGS) entry which is preliminary data.</text>
</comment>
<dbReference type="InterPro" id="IPR011701">
    <property type="entry name" value="MFS"/>
</dbReference>
<evidence type="ECO:0000256" key="6">
    <source>
        <dbReference type="SAM" id="Phobius"/>
    </source>
</evidence>
<dbReference type="Proteomes" id="UP001589646">
    <property type="component" value="Unassembled WGS sequence"/>
</dbReference>
<feature type="transmembrane region" description="Helical" evidence="6">
    <location>
        <begin position="73"/>
        <end position="91"/>
    </location>
</feature>
<feature type="transmembrane region" description="Helical" evidence="6">
    <location>
        <begin position="12"/>
        <end position="30"/>
    </location>
</feature>
<protein>
    <submittedName>
        <fullName evidence="8">MFS transporter</fullName>
    </submittedName>
</protein>
<feature type="transmembrane region" description="Helical" evidence="6">
    <location>
        <begin position="213"/>
        <end position="236"/>
    </location>
</feature>
<organism evidence="8 9">
    <name type="scientific">Nonomuraea roseola</name>
    <dbReference type="NCBI Taxonomy" id="46179"/>
    <lineage>
        <taxon>Bacteria</taxon>
        <taxon>Bacillati</taxon>
        <taxon>Actinomycetota</taxon>
        <taxon>Actinomycetes</taxon>
        <taxon>Streptosporangiales</taxon>
        <taxon>Streptosporangiaceae</taxon>
        <taxon>Nonomuraea</taxon>
    </lineage>
</organism>
<dbReference type="PANTHER" id="PTHR23513">
    <property type="entry name" value="INTEGRAL MEMBRANE EFFLUX PROTEIN-RELATED"/>
    <property type="match status" value="1"/>
</dbReference>
<feature type="domain" description="Major facilitator superfamily (MFS) profile" evidence="7">
    <location>
        <begin position="213"/>
        <end position="406"/>
    </location>
</feature>
<feature type="transmembrane region" description="Helical" evidence="6">
    <location>
        <begin position="42"/>
        <end position="61"/>
    </location>
</feature>
<keyword evidence="5 6" id="KW-0472">Membrane</keyword>
<feature type="transmembrane region" description="Helical" evidence="6">
    <location>
        <begin position="309"/>
        <end position="329"/>
    </location>
</feature>
<dbReference type="RefSeq" id="WP_379479121.1">
    <property type="nucleotide sequence ID" value="NZ_JBHMCE010000009.1"/>
</dbReference>
<accession>A0ABV5Q590</accession>
<evidence type="ECO:0000256" key="1">
    <source>
        <dbReference type="ARBA" id="ARBA00004651"/>
    </source>
</evidence>
<feature type="transmembrane region" description="Helical" evidence="6">
    <location>
        <begin position="283"/>
        <end position="303"/>
    </location>
</feature>
<gene>
    <name evidence="8" type="ORF">ACFFRN_28790</name>
</gene>
<evidence type="ECO:0000259" key="7">
    <source>
        <dbReference type="PROSITE" id="PS50850"/>
    </source>
</evidence>
<evidence type="ECO:0000256" key="3">
    <source>
        <dbReference type="ARBA" id="ARBA00022692"/>
    </source>
</evidence>
<evidence type="ECO:0000313" key="8">
    <source>
        <dbReference type="EMBL" id="MFB9530610.1"/>
    </source>
</evidence>
<feature type="transmembrane region" description="Helical" evidence="6">
    <location>
        <begin position="97"/>
        <end position="119"/>
    </location>
</feature>
<comment type="subcellular location">
    <subcellularLocation>
        <location evidence="1">Cell membrane</location>
        <topology evidence="1">Multi-pass membrane protein</topology>
    </subcellularLocation>
</comment>
<name>A0ABV5Q590_9ACTN</name>
<dbReference type="InterPro" id="IPR036259">
    <property type="entry name" value="MFS_trans_sf"/>
</dbReference>
<evidence type="ECO:0000256" key="2">
    <source>
        <dbReference type="ARBA" id="ARBA00022475"/>
    </source>
</evidence>
<dbReference type="Gene3D" id="1.20.1250.20">
    <property type="entry name" value="MFS general substrate transporter like domains"/>
    <property type="match status" value="1"/>
</dbReference>
<dbReference type="PRINTS" id="PR01988">
    <property type="entry name" value="EXPORTERBACE"/>
</dbReference>
<keyword evidence="3 6" id="KW-0812">Transmembrane</keyword>
<dbReference type="InterPro" id="IPR020846">
    <property type="entry name" value="MFS_dom"/>
</dbReference>
<feature type="transmembrane region" description="Helical" evidence="6">
    <location>
        <begin position="341"/>
        <end position="361"/>
    </location>
</feature>
<feature type="transmembrane region" description="Helical" evidence="6">
    <location>
        <begin position="248"/>
        <end position="271"/>
    </location>
</feature>
<keyword evidence="4 6" id="KW-1133">Transmembrane helix</keyword>
<dbReference type="InterPro" id="IPR022324">
    <property type="entry name" value="Bacilysin_exporter_BacE_put"/>
</dbReference>
<reference evidence="8 9" key="1">
    <citation type="submission" date="2024-09" db="EMBL/GenBank/DDBJ databases">
        <authorList>
            <person name="Sun Q."/>
            <person name="Mori K."/>
        </authorList>
    </citation>
    <scope>NUCLEOTIDE SEQUENCE [LARGE SCALE GENOMIC DNA]</scope>
    <source>
        <strain evidence="8 9">JCM 3323</strain>
    </source>
</reference>
<dbReference type="PANTHER" id="PTHR23513:SF6">
    <property type="entry name" value="MAJOR FACILITATOR SUPERFAMILY ASSOCIATED DOMAIN-CONTAINING PROTEIN"/>
    <property type="match status" value="1"/>
</dbReference>
<dbReference type="CDD" id="cd06173">
    <property type="entry name" value="MFS_MefA_like"/>
    <property type="match status" value="1"/>
</dbReference>
<proteinExistence type="predicted"/>
<dbReference type="Pfam" id="PF07690">
    <property type="entry name" value="MFS_1"/>
    <property type="match status" value="1"/>
</dbReference>
<dbReference type="PROSITE" id="PS50850">
    <property type="entry name" value="MFS"/>
    <property type="match status" value="1"/>
</dbReference>
<feature type="transmembrane region" description="Helical" evidence="6">
    <location>
        <begin position="367"/>
        <end position="385"/>
    </location>
</feature>
<keyword evidence="2" id="KW-1003">Cell membrane</keyword>
<evidence type="ECO:0000313" key="9">
    <source>
        <dbReference type="Proteomes" id="UP001589646"/>
    </source>
</evidence>